<dbReference type="Gene3D" id="1.10.2080.10">
    <property type="entry name" value="Insect odorant-binding protein A10/Ejaculatory bulb-specific protein 3"/>
    <property type="match status" value="1"/>
</dbReference>
<name>A0A0G2YDC1_HOLPA</name>
<dbReference type="InterPro" id="IPR036682">
    <property type="entry name" value="OS_D_A10/PebIII_sf"/>
</dbReference>
<dbReference type="PANTHER" id="PTHR11257">
    <property type="entry name" value="CHEMOSENSORY PROTEIN-RELATED"/>
    <property type="match status" value="1"/>
</dbReference>
<reference evidence="2" key="2">
    <citation type="submission" date="2015-05" db="EMBL/GenBank/DDBJ databases">
        <authorList>
            <person name="Ju Q."/>
            <person name="Li X."/>
            <person name="Jiang X.J."/>
            <person name="Qu M.J."/>
        </authorList>
    </citation>
    <scope>NUCLEOTIDE SEQUENCE</scope>
</reference>
<feature type="chain" id="PRO_5005182655" evidence="1">
    <location>
        <begin position="20"/>
        <end position="130"/>
    </location>
</feature>
<evidence type="ECO:0000313" key="2">
    <source>
        <dbReference type="EMBL" id="AKI84385.1"/>
    </source>
</evidence>
<organism evidence="2">
    <name type="scientific">Holotrichia parallela</name>
    <name type="common">Dark black chafer beetle</name>
    <name type="synonym">Pedinotrichia parallela</name>
    <dbReference type="NCBI Taxonomy" id="93412"/>
    <lineage>
        <taxon>Eukaryota</taxon>
        <taxon>Metazoa</taxon>
        <taxon>Ecdysozoa</taxon>
        <taxon>Arthropoda</taxon>
        <taxon>Hexapoda</taxon>
        <taxon>Insecta</taxon>
        <taxon>Pterygota</taxon>
        <taxon>Neoptera</taxon>
        <taxon>Endopterygota</taxon>
        <taxon>Coleoptera</taxon>
        <taxon>Polyphaga</taxon>
        <taxon>Scarabaeiformia</taxon>
        <taxon>Scarabaeidae</taxon>
        <taxon>Melolonthinae</taxon>
        <taxon>Holotrichia</taxon>
    </lineage>
</organism>
<dbReference type="AlphaFoldDB" id="A0A0G2YDC1"/>
<accession>A0A0G2YDC1</accession>
<dbReference type="Pfam" id="PF03392">
    <property type="entry name" value="OS-D"/>
    <property type="match status" value="1"/>
</dbReference>
<evidence type="ECO:0000256" key="1">
    <source>
        <dbReference type="SAM" id="SignalP"/>
    </source>
</evidence>
<dbReference type="InterPro" id="IPR005055">
    <property type="entry name" value="A10/PebIII"/>
</dbReference>
<protein>
    <submittedName>
        <fullName evidence="2">CSP2</fullName>
    </submittedName>
</protein>
<feature type="signal peptide" evidence="1">
    <location>
        <begin position="1"/>
        <end position="19"/>
    </location>
</feature>
<dbReference type="EMBL" id="KR733573">
    <property type="protein sequence ID" value="AKI84385.1"/>
    <property type="molecule type" value="mRNA"/>
</dbReference>
<dbReference type="SUPFAM" id="SSF100910">
    <property type="entry name" value="Chemosensory protein Csp2"/>
    <property type="match status" value="1"/>
</dbReference>
<proteinExistence type="evidence at transcript level"/>
<sequence length="130" mass="15005">MNKLLATFVIFAIIVVVAGEEKYTTKYDNINIDEILNNKRLLRGYSNCLLEKAACSPDGAELKKVLPDAIETNCEKCSERQRDASRTILRHLINKEPAIWNELEEKYDPQATYRRKYKEEAAKQGIHFDV</sequence>
<reference evidence="2" key="1">
    <citation type="journal article" date="2014" name="Arch. Insect Biochem. Physiol.">
        <title>Transcriptome and tissue-specific expression analysis of Obp and Csp genes in the dark black chafer.</title>
        <authorList>
            <person name="Ju Q."/>
            <person name="Li X."/>
            <person name="Jiang X.J."/>
            <person name="Qu M.J."/>
            <person name="Guo X.Q."/>
            <person name="Han Z.J."/>
            <person name="Li F."/>
        </authorList>
    </citation>
    <scope>NUCLEOTIDE SEQUENCE</scope>
</reference>
<dbReference type="PANTHER" id="PTHR11257:SF12">
    <property type="entry name" value="EJACULATORY BULB-SPECIFIC PROTEIN 3-RELATED"/>
    <property type="match status" value="1"/>
</dbReference>
<keyword evidence="1" id="KW-0732">Signal</keyword>